<dbReference type="AlphaFoldDB" id="A0A814BSZ1"/>
<accession>A0A814BSZ1</accession>
<organism evidence="3 4">
    <name type="scientific">Rotaria sordida</name>
    <dbReference type="NCBI Taxonomy" id="392033"/>
    <lineage>
        <taxon>Eukaryota</taxon>
        <taxon>Metazoa</taxon>
        <taxon>Spiralia</taxon>
        <taxon>Gnathifera</taxon>
        <taxon>Rotifera</taxon>
        <taxon>Eurotatoria</taxon>
        <taxon>Bdelloidea</taxon>
        <taxon>Philodinida</taxon>
        <taxon>Philodinidae</taxon>
        <taxon>Rotaria</taxon>
    </lineage>
</organism>
<proteinExistence type="predicted"/>
<dbReference type="Proteomes" id="UP000663854">
    <property type="component" value="Unassembled WGS sequence"/>
</dbReference>
<evidence type="ECO:0000256" key="1">
    <source>
        <dbReference type="SAM" id="MobiDB-lite"/>
    </source>
</evidence>
<evidence type="ECO:0000313" key="3">
    <source>
        <dbReference type="EMBL" id="CAF0930768.1"/>
    </source>
</evidence>
<protein>
    <submittedName>
        <fullName evidence="3">Uncharacterized protein</fullName>
    </submittedName>
</protein>
<dbReference type="EMBL" id="CAJNOL010000204">
    <property type="protein sequence ID" value="CAF0930768.1"/>
    <property type="molecule type" value="Genomic_DNA"/>
</dbReference>
<evidence type="ECO:0000313" key="2">
    <source>
        <dbReference type="EMBL" id="CAF0774011.1"/>
    </source>
</evidence>
<keyword evidence="4" id="KW-1185">Reference proteome</keyword>
<dbReference type="EMBL" id="CAJNOH010000024">
    <property type="protein sequence ID" value="CAF0774011.1"/>
    <property type="molecule type" value="Genomic_DNA"/>
</dbReference>
<sequence>MEVETNESATLVTDALPSINRINDEYDTDELNESTTTSTSTADNGTISNYNEPSEIPTTARNQVSTFEVCHQTTNNDDRNETATNDIHHQTTTYHGHNENTTFDVSAITTTDQLKEFFLFTIQQSLDVKICESNLKDITTWLVTVYSLSYTVSKAGVNFLKLSEAIQASSTLKTWGELIGQLPSLGSALATGAKTAGTISGKILGVSVIISVADLIQTWISKNATLTSIDKDISLLEQQLIELKRIADVYHA</sequence>
<reference evidence="3" key="1">
    <citation type="submission" date="2021-02" db="EMBL/GenBank/DDBJ databases">
        <authorList>
            <person name="Nowell W R."/>
        </authorList>
    </citation>
    <scope>NUCLEOTIDE SEQUENCE</scope>
</reference>
<evidence type="ECO:0000313" key="4">
    <source>
        <dbReference type="Proteomes" id="UP000663870"/>
    </source>
</evidence>
<feature type="region of interest" description="Disordered" evidence="1">
    <location>
        <begin position="21"/>
        <end position="56"/>
    </location>
</feature>
<feature type="compositionally biased region" description="Polar residues" evidence="1">
    <location>
        <begin position="42"/>
        <end position="56"/>
    </location>
</feature>
<gene>
    <name evidence="3" type="ORF">JXQ802_LOCUS10628</name>
    <name evidence="2" type="ORF">PYM288_LOCUS3260</name>
</gene>
<comment type="caution">
    <text evidence="3">The sequence shown here is derived from an EMBL/GenBank/DDBJ whole genome shotgun (WGS) entry which is preliminary data.</text>
</comment>
<dbReference type="Proteomes" id="UP000663870">
    <property type="component" value="Unassembled WGS sequence"/>
</dbReference>
<name>A0A814BSZ1_9BILA</name>